<sequence length="146" mass="17771">MGEKYFNQQQQKTELLSSGRNRFEGLLRDHMWHFRKQKTMNTYYIMTNIGKTIKLLHRMICPKWKMIDHINRNGLDNRECNLRNTTPRENHLNCKKRKDNTSGYNGISFNKNNRAWRFVWQQNNKQKAKWFYITKKKTSEEAKKLA</sequence>
<dbReference type="Gene3D" id="1.20.5.2050">
    <property type="match status" value="1"/>
</dbReference>
<dbReference type="Proteomes" id="UP000266673">
    <property type="component" value="Unassembled WGS sequence"/>
</dbReference>
<keyword evidence="2" id="KW-1185">Reference proteome</keyword>
<dbReference type="OrthoDB" id="2419640at2759"/>
<dbReference type="EMBL" id="QKWP01001787">
    <property type="protein sequence ID" value="RIB06621.1"/>
    <property type="molecule type" value="Genomic_DNA"/>
</dbReference>
<comment type="caution">
    <text evidence="1">The sequence shown here is derived from an EMBL/GenBank/DDBJ whole genome shotgun (WGS) entry which is preliminary data.</text>
</comment>
<dbReference type="AlphaFoldDB" id="A0A397UAA3"/>
<evidence type="ECO:0000313" key="1">
    <source>
        <dbReference type="EMBL" id="RIB06621.1"/>
    </source>
</evidence>
<dbReference type="InterPro" id="IPR044925">
    <property type="entry name" value="His-Me_finger_sf"/>
</dbReference>
<reference evidence="1 2" key="1">
    <citation type="submission" date="2018-06" db="EMBL/GenBank/DDBJ databases">
        <title>Comparative genomics reveals the genomic features of Rhizophagus irregularis, R. cerebriforme, R. diaphanum and Gigaspora rosea, and their symbiotic lifestyle signature.</title>
        <authorList>
            <person name="Morin E."/>
            <person name="San Clemente H."/>
            <person name="Chen E.C.H."/>
            <person name="De La Providencia I."/>
            <person name="Hainaut M."/>
            <person name="Kuo A."/>
            <person name="Kohler A."/>
            <person name="Murat C."/>
            <person name="Tang N."/>
            <person name="Roy S."/>
            <person name="Loubradou J."/>
            <person name="Henrissat B."/>
            <person name="Grigoriev I.V."/>
            <person name="Corradi N."/>
            <person name="Roux C."/>
            <person name="Martin F.M."/>
        </authorList>
    </citation>
    <scope>NUCLEOTIDE SEQUENCE [LARGE SCALE GENOMIC DNA]</scope>
    <source>
        <strain evidence="1 2">DAOM 194757</strain>
    </source>
</reference>
<name>A0A397UAA3_9GLOM</name>
<accession>A0A397UAA3</accession>
<dbReference type="SUPFAM" id="SSF54060">
    <property type="entry name" value="His-Me finger endonucleases"/>
    <property type="match status" value="1"/>
</dbReference>
<evidence type="ECO:0000313" key="2">
    <source>
        <dbReference type="Proteomes" id="UP000266673"/>
    </source>
</evidence>
<organism evidence="1 2">
    <name type="scientific">Gigaspora rosea</name>
    <dbReference type="NCBI Taxonomy" id="44941"/>
    <lineage>
        <taxon>Eukaryota</taxon>
        <taxon>Fungi</taxon>
        <taxon>Fungi incertae sedis</taxon>
        <taxon>Mucoromycota</taxon>
        <taxon>Glomeromycotina</taxon>
        <taxon>Glomeromycetes</taxon>
        <taxon>Diversisporales</taxon>
        <taxon>Gigasporaceae</taxon>
        <taxon>Gigaspora</taxon>
    </lineage>
</organism>
<gene>
    <name evidence="1" type="ORF">C2G38_2046658</name>
</gene>
<proteinExistence type="predicted"/>
<protein>
    <submittedName>
        <fullName evidence="1">Uncharacterized protein</fullName>
    </submittedName>
</protein>